<feature type="domain" description="HTH asnC-type" evidence="4">
    <location>
        <begin position="5"/>
        <end position="66"/>
    </location>
</feature>
<dbReference type="PROSITE" id="PS00519">
    <property type="entry name" value="HTH_ASNC_1"/>
    <property type="match status" value="1"/>
</dbReference>
<dbReference type="AlphaFoldDB" id="A0A7W8ECL2"/>
<evidence type="ECO:0000313" key="5">
    <source>
        <dbReference type="EMBL" id="MBB5066739.1"/>
    </source>
</evidence>
<dbReference type="PANTHER" id="PTHR30154">
    <property type="entry name" value="LEUCINE-RESPONSIVE REGULATORY PROTEIN"/>
    <property type="match status" value="1"/>
</dbReference>
<dbReference type="GO" id="GO:0043565">
    <property type="term" value="F:sequence-specific DNA binding"/>
    <property type="evidence" value="ECO:0007669"/>
    <property type="project" value="InterPro"/>
</dbReference>
<dbReference type="Pfam" id="PF13412">
    <property type="entry name" value="HTH_24"/>
    <property type="match status" value="1"/>
</dbReference>
<evidence type="ECO:0000256" key="2">
    <source>
        <dbReference type="ARBA" id="ARBA00023125"/>
    </source>
</evidence>
<organism evidence="5 6">
    <name type="scientific">Granulicella mallensis</name>
    <dbReference type="NCBI Taxonomy" id="940614"/>
    <lineage>
        <taxon>Bacteria</taxon>
        <taxon>Pseudomonadati</taxon>
        <taxon>Acidobacteriota</taxon>
        <taxon>Terriglobia</taxon>
        <taxon>Terriglobales</taxon>
        <taxon>Acidobacteriaceae</taxon>
        <taxon>Granulicella</taxon>
    </lineage>
</organism>
<dbReference type="InterPro" id="IPR019885">
    <property type="entry name" value="Tscrpt_reg_HTH_AsnC-type_CS"/>
</dbReference>
<dbReference type="PANTHER" id="PTHR30154:SF34">
    <property type="entry name" value="TRANSCRIPTIONAL REGULATOR AZLB"/>
    <property type="match status" value="1"/>
</dbReference>
<keyword evidence="3" id="KW-0804">Transcription</keyword>
<dbReference type="Proteomes" id="UP000584867">
    <property type="component" value="Unassembled WGS sequence"/>
</dbReference>
<dbReference type="CDD" id="cd00090">
    <property type="entry name" value="HTH_ARSR"/>
    <property type="match status" value="1"/>
</dbReference>
<dbReference type="OMA" id="DHKSGNM"/>
<dbReference type="SUPFAM" id="SSF46785">
    <property type="entry name" value="Winged helix' DNA-binding domain"/>
    <property type="match status" value="1"/>
</dbReference>
<dbReference type="InterPro" id="IPR036390">
    <property type="entry name" value="WH_DNA-bd_sf"/>
</dbReference>
<reference evidence="5 6" key="1">
    <citation type="submission" date="2020-08" db="EMBL/GenBank/DDBJ databases">
        <title>Genomic Encyclopedia of Type Strains, Phase IV (KMG-V): Genome sequencing to study the core and pangenomes of soil and plant-associated prokaryotes.</title>
        <authorList>
            <person name="Whitman W."/>
        </authorList>
    </citation>
    <scope>NUCLEOTIDE SEQUENCE [LARGE SCALE GENOMIC DNA]</scope>
    <source>
        <strain evidence="5 6">X5P3</strain>
    </source>
</reference>
<dbReference type="InterPro" id="IPR000485">
    <property type="entry name" value="AsnC-type_HTH_dom"/>
</dbReference>
<dbReference type="InterPro" id="IPR011991">
    <property type="entry name" value="ArsR-like_HTH"/>
</dbReference>
<keyword evidence="2" id="KW-0238">DNA-binding</keyword>
<dbReference type="Pfam" id="PF01037">
    <property type="entry name" value="AsnC_trans_reg"/>
    <property type="match status" value="1"/>
</dbReference>
<keyword evidence="1" id="KW-0805">Transcription regulation</keyword>
<evidence type="ECO:0000259" key="4">
    <source>
        <dbReference type="PROSITE" id="PS50956"/>
    </source>
</evidence>
<dbReference type="SMART" id="SM00344">
    <property type="entry name" value="HTH_ASNC"/>
    <property type="match status" value="1"/>
</dbReference>
<dbReference type="GO" id="GO:0005829">
    <property type="term" value="C:cytosol"/>
    <property type="evidence" value="ECO:0007669"/>
    <property type="project" value="TreeGrafter"/>
</dbReference>
<dbReference type="Gene3D" id="1.10.10.10">
    <property type="entry name" value="Winged helix-like DNA-binding domain superfamily/Winged helix DNA-binding domain"/>
    <property type="match status" value="1"/>
</dbReference>
<dbReference type="InterPro" id="IPR011008">
    <property type="entry name" value="Dimeric_a/b-barrel"/>
</dbReference>
<dbReference type="SUPFAM" id="SSF54909">
    <property type="entry name" value="Dimeric alpha+beta barrel"/>
    <property type="match status" value="1"/>
</dbReference>
<proteinExistence type="predicted"/>
<dbReference type="RefSeq" id="WP_014266911.1">
    <property type="nucleotide sequence ID" value="NZ_JACHIO010000034.1"/>
</dbReference>
<dbReference type="InterPro" id="IPR019888">
    <property type="entry name" value="Tscrpt_reg_AsnC-like"/>
</dbReference>
<dbReference type="GO" id="GO:0006355">
    <property type="term" value="P:regulation of DNA-templated transcription"/>
    <property type="evidence" value="ECO:0007669"/>
    <property type="project" value="UniProtKB-ARBA"/>
</dbReference>
<gene>
    <name evidence="5" type="ORF">HDF15_005123</name>
</gene>
<evidence type="ECO:0000256" key="1">
    <source>
        <dbReference type="ARBA" id="ARBA00023015"/>
    </source>
</evidence>
<dbReference type="Gene3D" id="3.30.70.920">
    <property type="match status" value="1"/>
</dbReference>
<dbReference type="InterPro" id="IPR019887">
    <property type="entry name" value="Tscrpt_reg_AsnC/Lrp_C"/>
</dbReference>
<evidence type="ECO:0000313" key="6">
    <source>
        <dbReference type="Proteomes" id="UP000584867"/>
    </source>
</evidence>
<dbReference type="PROSITE" id="PS50956">
    <property type="entry name" value="HTH_ASNC_2"/>
    <property type="match status" value="1"/>
</dbReference>
<evidence type="ECO:0000256" key="3">
    <source>
        <dbReference type="ARBA" id="ARBA00023163"/>
    </source>
</evidence>
<protein>
    <submittedName>
        <fullName evidence="5">Lrp/AsnC family leucine-responsive transcriptional regulator</fullName>
    </submittedName>
</protein>
<dbReference type="EMBL" id="JACHIO010000034">
    <property type="protein sequence ID" value="MBB5066739.1"/>
    <property type="molecule type" value="Genomic_DNA"/>
</dbReference>
<dbReference type="PRINTS" id="PR00033">
    <property type="entry name" value="HTHASNC"/>
</dbReference>
<dbReference type="InterPro" id="IPR036388">
    <property type="entry name" value="WH-like_DNA-bd_sf"/>
</dbReference>
<accession>A0A7W8ECL2</accession>
<dbReference type="GO" id="GO:0043200">
    <property type="term" value="P:response to amino acid"/>
    <property type="evidence" value="ECO:0007669"/>
    <property type="project" value="TreeGrafter"/>
</dbReference>
<comment type="caution">
    <text evidence="5">The sequence shown here is derived from an EMBL/GenBank/DDBJ whole genome shotgun (WGS) entry which is preliminary data.</text>
</comment>
<name>A0A7W8ECL2_9BACT</name>
<sequence>MLSILDEIDVRILDILQEEGRISVLDLAEKVGLSPTPCGRRLRALEDKGYIEKYVALLQPRMLGIVFDVFLKVRLKSSDKAAIHDFLDAVRGIREIQRAYFITGDYDYLIHVRTESAETFKNFLLERILTLGVAHTQSYIVLEEVKNTTALPISSPGHA</sequence>